<dbReference type="GeneTree" id="ENSGT00940000175283"/>
<dbReference type="Pfam" id="PF04548">
    <property type="entry name" value="AIG1"/>
    <property type="match status" value="1"/>
</dbReference>
<comment type="similarity">
    <text evidence="1">Belongs to the TRAFAC class TrmE-Era-EngA-EngB-Septin-like GTPase superfamily. AIG1/Toc34/Toc159-like paraseptin GTPase family. IAN subfamily.</text>
</comment>
<dbReference type="GO" id="GO:0005525">
    <property type="term" value="F:GTP binding"/>
    <property type="evidence" value="ECO:0007669"/>
    <property type="project" value="UniProtKB-KW"/>
</dbReference>
<dbReference type="OMA" id="GKAMTDP"/>
<dbReference type="PANTHER" id="PTHR10903:SF103">
    <property type="entry name" value="GTPASE IMAP FAMILY MEMBER GIMD1"/>
    <property type="match status" value="1"/>
</dbReference>
<dbReference type="Ensembl" id="ENSGMOT00000026908.1">
    <property type="protein sequence ID" value="ENSGMOP00000065781.1"/>
    <property type="gene ID" value="ENSGMOG00000030782.1"/>
</dbReference>
<reference evidence="5" key="2">
    <citation type="submission" date="2025-09" db="UniProtKB">
        <authorList>
            <consortium name="Ensembl"/>
        </authorList>
    </citation>
    <scope>IDENTIFICATION</scope>
</reference>
<dbReference type="Proteomes" id="UP000694546">
    <property type="component" value="Chromosome 17"/>
</dbReference>
<evidence type="ECO:0000313" key="6">
    <source>
        <dbReference type="Proteomes" id="UP000694546"/>
    </source>
</evidence>
<evidence type="ECO:0000313" key="5">
    <source>
        <dbReference type="Ensembl" id="ENSGMOP00000065781.1"/>
    </source>
</evidence>
<keyword evidence="3" id="KW-0342">GTP-binding</keyword>
<evidence type="ECO:0000256" key="2">
    <source>
        <dbReference type="ARBA" id="ARBA00022741"/>
    </source>
</evidence>
<dbReference type="Gene3D" id="3.40.50.300">
    <property type="entry name" value="P-loop containing nucleotide triphosphate hydrolases"/>
    <property type="match status" value="1"/>
</dbReference>
<dbReference type="PANTHER" id="PTHR10903">
    <property type="entry name" value="GTPASE, IMAP FAMILY MEMBER-RELATED"/>
    <property type="match status" value="1"/>
</dbReference>
<feature type="domain" description="AIG1-type G" evidence="4">
    <location>
        <begin position="63"/>
        <end position="228"/>
    </location>
</feature>
<dbReference type="AlphaFoldDB" id="A0A8C5FW27"/>
<dbReference type="InterPro" id="IPR045058">
    <property type="entry name" value="GIMA/IAN/Toc"/>
</dbReference>
<organism evidence="5 6">
    <name type="scientific">Gadus morhua</name>
    <name type="common">Atlantic cod</name>
    <dbReference type="NCBI Taxonomy" id="8049"/>
    <lineage>
        <taxon>Eukaryota</taxon>
        <taxon>Metazoa</taxon>
        <taxon>Chordata</taxon>
        <taxon>Craniata</taxon>
        <taxon>Vertebrata</taxon>
        <taxon>Euteleostomi</taxon>
        <taxon>Actinopterygii</taxon>
        <taxon>Neopterygii</taxon>
        <taxon>Teleostei</taxon>
        <taxon>Neoteleostei</taxon>
        <taxon>Acanthomorphata</taxon>
        <taxon>Zeiogadaria</taxon>
        <taxon>Gadariae</taxon>
        <taxon>Gadiformes</taxon>
        <taxon>Gadoidei</taxon>
        <taxon>Gadidae</taxon>
        <taxon>Gadus</taxon>
    </lineage>
</organism>
<keyword evidence="2" id="KW-0547">Nucleotide-binding</keyword>
<name>A0A8C5FW27_GADMO</name>
<reference evidence="5" key="1">
    <citation type="submission" date="2025-08" db="UniProtKB">
        <authorList>
            <consortium name="Ensembl"/>
        </authorList>
    </citation>
    <scope>IDENTIFICATION</scope>
</reference>
<proteinExistence type="inferred from homology"/>
<keyword evidence="6" id="KW-1185">Reference proteome</keyword>
<dbReference type="InterPro" id="IPR006703">
    <property type="entry name" value="G_AIG1"/>
</dbReference>
<evidence type="ECO:0000256" key="3">
    <source>
        <dbReference type="ARBA" id="ARBA00023134"/>
    </source>
</evidence>
<evidence type="ECO:0000256" key="1">
    <source>
        <dbReference type="ARBA" id="ARBA00008535"/>
    </source>
</evidence>
<dbReference type="InterPro" id="IPR027417">
    <property type="entry name" value="P-loop_NTPase"/>
</dbReference>
<protein>
    <recommendedName>
        <fullName evidence="4">AIG1-type G domain-containing protein</fullName>
    </recommendedName>
</protein>
<accession>A0A8C5FW27</accession>
<sequence length="262" mass="28683">MDTGSAFFHAEMLMAEPDSASDKKPANKTKEIGERHGGFYDNLFSNHMFQARPISDGSEVLSLNVLLLGNRQSGRSSVGNALIGGEEFETRCWASDVPGTTDCRSRTFRRFFRRKGAETDLRLVVTDSPPLPRPSQRRPAACTWVPESVHVLLLVVRADLPGEDAQIARFAESLGGPGWCHHAVLVLTHADCLKAAGLTHASYLSQAPHWLRTLADMAGGGAIYMDNSSDWPVTSGAPLRERVLNLSAHNHHSVLMTTRLKT</sequence>
<evidence type="ECO:0000259" key="4">
    <source>
        <dbReference type="Pfam" id="PF04548"/>
    </source>
</evidence>
<dbReference type="SUPFAM" id="SSF52540">
    <property type="entry name" value="P-loop containing nucleoside triphosphate hydrolases"/>
    <property type="match status" value="1"/>
</dbReference>